<accession>A0AAN7LPI5</accession>
<gene>
    <name evidence="3" type="ORF">SAY86_016871</name>
</gene>
<reference evidence="3 4" key="1">
    <citation type="journal article" date="2023" name="Hortic Res">
        <title>Pangenome of water caltrop reveals structural variations and asymmetric subgenome divergence after allopolyploidization.</title>
        <authorList>
            <person name="Zhang X."/>
            <person name="Chen Y."/>
            <person name="Wang L."/>
            <person name="Yuan Y."/>
            <person name="Fang M."/>
            <person name="Shi L."/>
            <person name="Lu R."/>
            <person name="Comes H.P."/>
            <person name="Ma Y."/>
            <person name="Chen Y."/>
            <person name="Huang G."/>
            <person name="Zhou Y."/>
            <person name="Zheng Z."/>
            <person name="Qiu Y."/>
        </authorList>
    </citation>
    <scope>NUCLEOTIDE SEQUENCE [LARGE SCALE GENOMIC DNA]</scope>
    <source>
        <strain evidence="3">F231</strain>
    </source>
</reference>
<dbReference type="Proteomes" id="UP001346149">
    <property type="component" value="Unassembled WGS sequence"/>
</dbReference>
<evidence type="ECO:0000313" key="3">
    <source>
        <dbReference type="EMBL" id="KAK4789567.1"/>
    </source>
</evidence>
<dbReference type="EMBL" id="JAXQNO010000010">
    <property type="protein sequence ID" value="KAK4789567.1"/>
    <property type="molecule type" value="Genomic_DNA"/>
</dbReference>
<evidence type="ECO:0000256" key="1">
    <source>
        <dbReference type="SAM" id="Phobius"/>
    </source>
</evidence>
<proteinExistence type="predicted"/>
<feature type="domain" description="DUF7887" evidence="2">
    <location>
        <begin position="67"/>
        <end position="126"/>
    </location>
</feature>
<keyword evidence="4" id="KW-1185">Reference proteome</keyword>
<dbReference type="AlphaFoldDB" id="A0AAN7LPI5"/>
<dbReference type="PANTHER" id="PTHR38389:SF1">
    <property type="entry name" value="DNA-DIRECTED RNA POLYMERASE SUBUNIT BETA"/>
    <property type="match status" value="1"/>
</dbReference>
<dbReference type="Pfam" id="PF25397">
    <property type="entry name" value="DUF7887"/>
    <property type="match status" value="1"/>
</dbReference>
<dbReference type="InterPro" id="IPR057209">
    <property type="entry name" value="DUF7887"/>
</dbReference>
<keyword evidence="1" id="KW-1133">Transmembrane helix</keyword>
<dbReference type="PANTHER" id="PTHR38389">
    <property type="entry name" value="DNA-DIRECTED RNA POLYMERASE SUBUNIT BETA"/>
    <property type="match status" value="1"/>
</dbReference>
<name>A0AAN7LPI5_TRANT</name>
<evidence type="ECO:0000313" key="4">
    <source>
        <dbReference type="Proteomes" id="UP001346149"/>
    </source>
</evidence>
<comment type="caution">
    <text evidence="3">The sequence shown here is derived from an EMBL/GenBank/DDBJ whole genome shotgun (WGS) entry which is preliminary data.</text>
</comment>
<organism evidence="3 4">
    <name type="scientific">Trapa natans</name>
    <name type="common">Water chestnut</name>
    <dbReference type="NCBI Taxonomy" id="22666"/>
    <lineage>
        <taxon>Eukaryota</taxon>
        <taxon>Viridiplantae</taxon>
        <taxon>Streptophyta</taxon>
        <taxon>Embryophyta</taxon>
        <taxon>Tracheophyta</taxon>
        <taxon>Spermatophyta</taxon>
        <taxon>Magnoliopsida</taxon>
        <taxon>eudicotyledons</taxon>
        <taxon>Gunneridae</taxon>
        <taxon>Pentapetalae</taxon>
        <taxon>rosids</taxon>
        <taxon>malvids</taxon>
        <taxon>Myrtales</taxon>
        <taxon>Lythraceae</taxon>
        <taxon>Trapa</taxon>
    </lineage>
</organism>
<keyword evidence="1" id="KW-0472">Membrane</keyword>
<evidence type="ECO:0000259" key="2">
    <source>
        <dbReference type="Pfam" id="PF25397"/>
    </source>
</evidence>
<feature type="transmembrane region" description="Helical" evidence="1">
    <location>
        <begin position="104"/>
        <end position="123"/>
    </location>
</feature>
<sequence length="129" mass="14018">MLTTHHSFIPTVRNLLLLHVQGHGRKPPSYVSSSSFRCAKKGDLSEDSEPRQSDGATLPWLKVPLSPLLITQSALAVFGLGFIDAGYSGDWSRIGVISKEAEDLLKVAAFIVVPLCIFAIISISKQQDN</sequence>
<keyword evidence="1" id="KW-0812">Transmembrane</keyword>
<protein>
    <recommendedName>
        <fullName evidence="2">DUF7887 domain-containing protein</fullName>
    </recommendedName>
</protein>
<feature type="transmembrane region" description="Helical" evidence="1">
    <location>
        <begin position="65"/>
        <end position="83"/>
    </location>
</feature>